<sequence length="426" mass="47761">MKRIVASVGLVTVGITGVSAYSPGLLGPDATKTWSVSATLRGFYDDNYAYGYSNQQERDSFGFNIAPSVQFNLPLEQTYLGLRYLYSGKYYEDRSSDAWDHSHQVDLRLNHAFSERYSVDLSNTFVVAQEPELLDNGVPYRTEGDNIRNRARFLASAQLTRLLGVQLGYNNVYWNYDQDQVVAPGGVFQRASLSGLLDRVEHLIVGNLRWQALPETTALVGYNFGITHYTGDQQIAWLDPFQTIPVMSKDRDNVSHYVYAGVNHAFLRNASASLKLGATYIDYDNDRINQDKWIPYVDVSASYGYARGGNVQIGFVHSFYATDVIAPFGGRITGSQESSTVYGMISHQITPKLVAIANVRYQDSTFDGGLYGDQSDRFFSAGINLTYQINRFLSCEAGYNFDRLNSDIPARSYDRNRVYIGVTATY</sequence>
<comment type="subcellular location">
    <subcellularLocation>
        <location evidence="1">Cell outer membrane</location>
    </subcellularLocation>
</comment>
<dbReference type="InterPro" id="IPR036942">
    <property type="entry name" value="Beta-barrel_TonB_sf"/>
</dbReference>
<evidence type="ECO:0000256" key="2">
    <source>
        <dbReference type="ARBA" id="ARBA00023136"/>
    </source>
</evidence>
<evidence type="ECO:0000313" key="5">
    <source>
        <dbReference type="Proteomes" id="UP000477311"/>
    </source>
</evidence>
<accession>A0A6M1RVW0</accession>
<gene>
    <name evidence="4" type="ORF">G4L39_09000</name>
</gene>
<evidence type="ECO:0000313" key="4">
    <source>
        <dbReference type="EMBL" id="NGO39531.1"/>
    </source>
</evidence>
<organism evidence="4 5">
    <name type="scientific">Limisphaera ngatamarikiensis</name>
    <dbReference type="NCBI Taxonomy" id="1324935"/>
    <lineage>
        <taxon>Bacteria</taxon>
        <taxon>Pseudomonadati</taxon>
        <taxon>Verrucomicrobiota</taxon>
        <taxon>Verrucomicrobiia</taxon>
        <taxon>Limisphaerales</taxon>
        <taxon>Limisphaeraceae</taxon>
        <taxon>Limisphaera</taxon>
    </lineage>
</organism>
<dbReference type="Pfam" id="PF10082">
    <property type="entry name" value="BBP2_2"/>
    <property type="match status" value="1"/>
</dbReference>
<keyword evidence="5" id="KW-1185">Reference proteome</keyword>
<evidence type="ECO:0000256" key="1">
    <source>
        <dbReference type="ARBA" id="ARBA00004442"/>
    </source>
</evidence>
<proteinExistence type="predicted"/>
<evidence type="ECO:0000256" key="3">
    <source>
        <dbReference type="ARBA" id="ARBA00023237"/>
    </source>
</evidence>
<dbReference type="GO" id="GO:0009279">
    <property type="term" value="C:cell outer membrane"/>
    <property type="evidence" value="ECO:0007669"/>
    <property type="project" value="UniProtKB-SubCell"/>
</dbReference>
<keyword evidence="3" id="KW-0998">Cell outer membrane</keyword>
<keyword evidence="2" id="KW-0472">Membrane</keyword>
<dbReference type="SUPFAM" id="SSF56935">
    <property type="entry name" value="Porins"/>
    <property type="match status" value="1"/>
</dbReference>
<dbReference type="AlphaFoldDB" id="A0A6M1RVW0"/>
<protein>
    <submittedName>
        <fullName evidence="4">Outer membrane beta-barrel protein</fullName>
    </submittedName>
</protein>
<dbReference type="Gene3D" id="2.40.170.20">
    <property type="entry name" value="TonB-dependent receptor, beta-barrel domain"/>
    <property type="match status" value="1"/>
</dbReference>
<dbReference type="Proteomes" id="UP000477311">
    <property type="component" value="Unassembled WGS sequence"/>
</dbReference>
<dbReference type="InterPro" id="IPR018759">
    <property type="entry name" value="BBP2_2"/>
</dbReference>
<reference evidence="4 5" key="1">
    <citation type="submission" date="2020-02" db="EMBL/GenBank/DDBJ databases">
        <title>Draft genome sequence of Limisphaera ngatamarikiensis NGM72.4T, a thermophilic Verrucomicrobia grouped in subdivision 3.</title>
        <authorList>
            <person name="Carere C.R."/>
            <person name="Steen J."/>
            <person name="Hugenholtz P."/>
            <person name="Stott M.B."/>
        </authorList>
    </citation>
    <scope>NUCLEOTIDE SEQUENCE [LARGE SCALE GENOMIC DNA]</scope>
    <source>
        <strain evidence="4 5">NGM72.4</strain>
    </source>
</reference>
<name>A0A6M1RVW0_9BACT</name>
<dbReference type="EMBL" id="JAAKYA010000053">
    <property type="protein sequence ID" value="NGO39531.1"/>
    <property type="molecule type" value="Genomic_DNA"/>
</dbReference>
<dbReference type="RefSeq" id="WP_165107595.1">
    <property type="nucleotide sequence ID" value="NZ_JAAKYA010000053.1"/>
</dbReference>
<comment type="caution">
    <text evidence="4">The sequence shown here is derived from an EMBL/GenBank/DDBJ whole genome shotgun (WGS) entry which is preliminary data.</text>
</comment>